<keyword evidence="11 22" id="KW-0479">Metal-binding</keyword>
<dbReference type="Ensembl" id="ENSCABT00000002442.1">
    <property type="protein sequence ID" value="ENSCABP00000002264.1"/>
    <property type="gene ID" value="ENSCABG00000001299.1"/>
</dbReference>
<dbReference type="GO" id="GO:0005524">
    <property type="term" value="F:ATP binding"/>
    <property type="evidence" value="ECO:0007669"/>
    <property type="project" value="UniProtKB-KW"/>
</dbReference>
<keyword evidence="7" id="KW-0963">Cytoplasm</keyword>
<dbReference type="PROSITE" id="PS01012">
    <property type="entry name" value="FOLYLPOLYGLU_SYNT_2"/>
    <property type="match status" value="1"/>
</dbReference>
<evidence type="ECO:0000256" key="13">
    <source>
        <dbReference type="ARBA" id="ARBA00022792"/>
    </source>
</evidence>
<dbReference type="GO" id="GO:0005743">
    <property type="term" value="C:mitochondrial inner membrane"/>
    <property type="evidence" value="ECO:0007669"/>
    <property type="project" value="UniProtKB-SubCell"/>
</dbReference>
<comment type="similarity">
    <text evidence="5 20">Belongs to the folylpolyglutamate synthase family.</text>
</comment>
<feature type="chain" id="PRO_5034616494" description="Folylpolyglutamate synthase" evidence="23">
    <location>
        <begin position="20"/>
        <end position="577"/>
    </location>
</feature>
<dbReference type="GO" id="GO:0004326">
    <property type="term" value="F:tetrahydrofolylpolyglutamate synthase activity"/>
    <property type="evidence" value="ECO:0007669"/>
    <property type="project" value="UniProtKB-EC"/>
</dbReference>
<dbReference type="PROSITE" id="PS01011">
    <property type="entry name" value="FOLYLPOLYGLU_SYNT_1"/>
    <property type="match status" value="1"/>
</dbReference>
<keyword evidence="14 21" id="KW-0067">ATP-binding</keyword>
<dbReference type="InterPro" id="IPR023600">
    <property type="entry name" value="Folylpolyglutamate_synth_euk"/>
</dbReference>
<evidence type="ECO:0000256" key="20">
    <source>
        <dbReference type="PIRNR" id="PIRNR038895"/>
    </source>
</evidence>
<evidence type="ECO:0000256" key="6">
    <source>
        <dbReference type="ARBA" id="ARBA00011245"/>
    </source>
</evidence>
<dbReference type="Proteomes" id="UP000694404">
    <property type="component" value="Unplaced"/>
</dbReference>
<dbReference type="Gene3D" id="3.40.1190.10">
    <property type="entry name" value="Mur-like, catalytic domain"/>
    <property type="match status" value="1"/>
</dbReference>
<dbReference type="InterPro" id="IPR036615">
    <property type="entry name" value="Mur_ligase_C_dom_sf"/>
</dbReference>
<evidence type="ECO:0000256" key="4">
    <source>
        <dbReference type="ARBA" id="ARBA00005150"/>
    </source>
</evidence>
<evidence type="ECO:0000256" key="5">
    <source>
        <dbReference type="ARBA" id="ARBA00008276"/>
    </source>
</evidence>
<dbReference type="GO" id="GO:0005829">
    <property type="term" value="C:cytosol"/>
    <property type="evidence" value="ECO:0007669"/>
    <property type="project" value="UniProtKB-ARBA"/>
</dbReference>
<keyword evidence="25" id="KW-1185">Reference proteome</keyword>
<dbReference type="GO" id="GO:0005759">
    <property type="term" value="C:mitochondrial matrix"/>
    <property type="evidence" value="ECO:0007669"/>
    <property type="project" value="UniProtKB-SubCell"/>
</dbReference>
<evidence type="ECO:0000256" key="1">
    <source>
        <dbReference type="ARBA" id="ARBA00004273"/>
    </source>
</evidence>
<reference evidence="24" key="2">
    <citation type="submission" date="2025-09" db="UniProtKB">
        <authorList>
            <consortium name="Ensembl"/>
        </authorList>
    </citation>
    <scope>IDENTIFICATION</scope>
</reference>
<dbReference type="Gene3D" id="3.90.190.20">
    <property type="entry name" value="Mur ligase, C-terminal domain"/>
    <property type="match status" value="1"/>
</dbReference>
<comment type="function">
    <text evidence="20">Catalyzes conversion of folates to polyglutamate derivatives allowing concentration of folate compounds in the cell and the intracellular retention of these cofactors, which are important substrates for most of the folate-dependent enzymes that are involved in one-carbon transfer reactions involved in purine, pyrimidine and amino acid synthesis.</text>
</comment>
<dbReference type="PANTHER" id="PTHR11136">
    <property type="entry name" value="FOLYLPOLYGLUTAMATE SYNTHASE-RELATED"/>
    <property type="match status" value="1"/>
</dbReference>
<comment type="pathway">
    <text evidence="4 20">Cofactor biosynthesis; tetrahydrofolylpolyglutamate biosynthesis.</text>
</comment>
<keyword evidence="9 20" id="KW-0554">One-carbon metabolism</keyword>
<feature type="binding site" evidence="22">
    <location>
        <position position="240"/>
    </location>
    <ligand>
        <name>Mg(2+)</name>
        <dbReference type="ChEBI" id="CHEBI:18420"/>
        <label>1</label>
    </ligand>
</feature>
<dbReference type="GO" id="GO:0046872">
    <property type="term" value="F:metal ion binding"/>
    <property type="evidence" value="ECO:0007669"/>
    <property type="project" value="UniProtKB-KW"/>
</dbReference>
<dbReference type="UniPathway" id="UPA00850"/>
<dbReference type="FunFam" id="3.90.190.20:FF:000007">
    <property type="entry name" value="Folylpolyglutamate synthase"/>
    <property type="match status" value="1"/>
</dbReference>
<evidence type="ECO:0000256" key="19">
    <source>
        <dbReference type="ARBA" id="ARBA00047493"/>
    </source>
</evidence>
<evidence type="ECO:0000256" key="10">
    <source>
        <dbReference type="ARBA" id="ARBA00022598"/>
    </source>
</evidence>
<dbReference type="PIRSF" id="PIRSF038895">
    <property type="entry name" value="FPGS"/>
    <property type="match status" value="1"/>
</dbReference>
<keyword evidence="16" id="KW-0809">Transit peptide</keyword>
<dbReference type="SUPFAM" id="SSF53623">
    <property type="entry name" value="MurD-like peptide ligases, catalytic domain"/>
    <property type="match status" value="1"/>
</dbReference>
<feature type="signal peptide" evidence="23">
    <location>
        <begin position="1"/>
        <end position="19"/>
    </location>
</feature>
<evidence type="ECO:0000313" key="24">
    <source>
        <dbReference type="Ensembl" id="ENSCABP00000002264.1"/>
    </source>
</evidence>
<dbReference type="InterPro" id="IPR018109">
    <property type="entry name" value="Folylpolyglutamate_synth_CS"/>
</dbReference>
<evidence type="ECO:0000313" key="25">
    <source>
        <dbReference type="Proteomes" id="UP000694404"/>
    </source>
</evidence>
<comment type="catalytic activity">
    <reaction evidence="19 20">
        <text>(6S)-5,6,7,8-tetrahydrofolyl-(gamma-L-Glu)(n) + L-glutamate + ATP = (6S)-5,6,7,8-tetrahydrofolyl-(gamma-L-Glu)(n+1) + ADP + phosphate + H(+)</text>
        <dbReference type="Rhea" id="RHEA:10580"/>
        <dbReference type="Rhea" id="RHEA-COMP:14738"/>
        <dbReference type="Rhea" id="RHEA-COMP:14740"/>
        <dbReference type="ChEBI" id="CHEBI:15378"/>
        <dbReference type="ChEBI" id="CHEBI:29985"/>
        <dbReference type="ChEBI" id="CHEBI:30616"/>
        <dbReference type="ChEBI" id="CHEBI:43474"/>
        <dbReference type="ChEBI" id="CHEBI:141005"/>
        <dbReference type="ChEBI" id="CHEBI:456216"/>
        <dbReference type="EC" id="6.3.2.17"/>
    </reaction>
</comment>
<accession>A0A8C0G3M9</accession>
<gene>
    <name evidence="24" type="primary">FPGS</name>
</gene>
<evidence type="ECO:0000256" key="11">
    <source>
        <dbReference type="ARBA" id="ARBA00022723"/>
    </source>
</evidence>
<dbReference type="AlphaFoldDB" id="A0A8C0G3M9"/>
<keyword evidence="12 21" id="KW-0547">Nucleotide-binding</keyword>
<feature type="binding site" evidence="21">
    <location>
        <position position="368"/>
    </location>
    <ligand>
        <name>ATP</name>
        <dbReference type="ChEBI" id="CHEBI:30616"/>
    </ligand>
</feature>
<comment type="subunit">
    <text evidence="6">Monomer.</text>
</comment>
<feature type="binding site" evidence="22">
    <location>
        <position position="212"/>
    </location>
    <ligand>
        <name>Mg(2+)</name>
        <dbReference type="ChEBI" id="CHEBI:18420"/>
        <label>1</label>
    </ligand>
</feature>
<protein>
    <recommendedName>
        <fullName evidence="20">Folylpolyglutamate synthase</fullName>
        <ecNumber evidence="20">6.3.2.17</ecNumber>
    </recommendedName>
    <alternativeName>
        <fullName evidence="20">Folylpoly-gamma-glutamate synthetase</fullName>
    </alternativeName>
    <alternativeName>
        <fullName evidence="20">Tetrahydrofolylpolyglutamate synthase</fullName>
    </alternativeName>
</protein>
<dbReference type="InterPro" id="IPR036565">
    <property type="entry name" value="Mur-like_cat_sf"/>
</dbReference>
<evidence type="ECO:0000256" key="12">
    <source>
        <dbReference type="ARBA" id="ARBA00022741"/>
    </source>
</evidence>
<evidence type="ECO:0000256" key="8">
    <source>
        <dbReference type="ARBA" id="ARBA00022553"/>
    </source>
</evidence>
<keyword evidence="23" id="KW-0732">Signal</keyword>
<comment type="subcellular location">
    <subcellularLocation>
        <location evidence="3">Cytoplasm</location>
    </subcellularLocation>
    <subcellularLocation>
        <location evidence="1">Mitochondrion inner membrane</location>
    </subcellularLocation>
    <subcellularLocation>
        <location evidence="2">Mitochondrion matrix</location>
    </subcellularLocation>
</comment>
<dbReference type="FunFam" id="3.40.1190.10:FF:000005">
    <property type="entry name" value="Folylpolyglutamate synthase"/>
    <property type="match status" value="1"/>
</dbReference>
<evidence type="ECO:0000256" key="21">
    <source>
        <dbReference type="PIRSR" id="PIRSR038895-1"/>
    </source>
</evidence>
<dbReference type="SUPFAM" id="SSF53244">
    <property type="entry name" value="MurD-like peptide ligases, peptide-binding domain"/>
    <property type="match status" value="1"/>
</dbReference>
<proteinExistence type="inferred from homology"/>
<dbReference type="InterPro" id="IPR001645">
    <property type="entry name" value="Folylpolyglutamate_synth"/>
</dbReference>
<keyword evidence="18" id="KW-0472">Membrane</keyword>
<name>A0A8C0G3M9_CHEAB</name>
<evidence type="ECO:0000256" key="18">
    <source>
        <dbReference type="ARBA" id="ARBA00023136"/>
    </source>
</evidence>
<keyword evidence="15 22" id="KW-0460">Magnesium</keyword>
<evidence type="ECO:0000256" key="2">
    <source>
        <dbReference type="ARBA" id="ARBA00004305"/>
    </source>
</evidence>
<evidence type="ECO:0000256" key="17">
    <source>
        <dbReference type="ARBA" id="ARBA00023128"/>
    </source>
</evidence>
<evidence type="ECO:0000256" key="23">
    <source>
        <dbReference type="SAM" id="SignalP"/>
    </source>
</evidence>
<sequence length="577" mass="64628">LWQLLSELLLRLFLSSASSVGISDLGWAPRWASRRPPSGSHMGLERWLLATIPSYEWRDAIRTLNTLQTNANYLEQVKRERGDPQVQLEAMKGFLERSGLKVEDLDQLNIIHVTGTKGKGSTCAFTERILRNYGLKTGFYSSPHLVQVRERIRINGQPISKELFSKYFWQVYNRLEETKDPGHASMPAYFRFLTIMAFHVFLQEKVDLAVVEVGIGGAYDCTNIIRKPIVCGVSSLGIDHTSILGDTIEKIAWQKGGIFKPGVPAFTVPQPERPLEVLRERARESPCPLYLCPDLDAFEEDDKALQLGLAGEHQRSNATLALQLSRAWLQQQGYQGKELGKRPVPLAPAFRPSSSMVQGLQDTEWLGRNQVLQHGPVTWYIDGAHTTSSVQACVRWFRQAALNEEKPVDGSEVRVLLFNATGDRDTAALLKLLLPCRFDYAVFCPNFTEVSVVGNADQQNFNVTLENMLTRCLENQKKWNRLMEEKVGQDLWLSPPMHRPLNSNSLVFPCISHALQWITQGRDPHFQAPATKGLHLHPVAGTGAVLLKEAAAIRVLVTGSLHLVGGVLKLLDQSLSQ</sequence>
<evidence type="ECO:0000256" key="14">
    <source>
        <dbReference type="ARBA" id="ARBA00022840"/>
    </source>
</evidence>
<evidence type="ECO:0000256" key="3">
    <source>
        <dbReference type="ARBA" id="ARBA00004496"/>
    </source>
</evidence>
<keyword evidence="10 20" id="KW-0436">Ligase</keyword>
<reference evidence="24" key="1">
    <citation type="submission" date="2025-08" db="UniProtKB">
        <authorList>
            <consortium name="Ensembl"/>
        </authorList>
    </citation>
    <scope>IDENTIFICATION</scope>
</reference>
<keyword evidence="8" id="KW-0597">Phosphoprotein</keyword>
<evidence type="ECO:0000256" key="15">
    <source>
        <dbReference type="ARBA" id="ARBA00022842"/>
    </source>
</evidence>
<evidence type="ECO:0000256" key="7">
    <source>
        <dbReference type="ARBA" id="ARBA00022490"/>
    </source>
</evidence>
<organism evidence="24 25">
    <name type="scientific">Chelonoidis abingdonii</name>
    <name type="common">Abingdon island giant tortoise</name>
    <name type="synonym">Testudo abingdonii</name>
    <dbReference type="NCBI Taxonomy" id="106734"/>
    <lineage>
        <taxon>Eukaryota</taxon>
        <taxon>Metazoa</taxon>
        <taxon>Chordata</taxon>
        <taxon>Craniata</taxon>
        <taxon>Vertebrata</taxon>
        <taxon>Euteleostomi</taxon>
        <taxon>Archelosauria</taxon>
        <taxon>Testudinata</taxon>
        <taxon>Testudines</taxon>
        <taxon>Cryptodira</taxon>
        <taxon>Durocryptodira</taxon>
        <taxon>Testudinoidea</taxon>
        <taxon>Testudinidae</taxon>
        <taxon>Chelonoidis</taxon>
    </lineage>
</organism>
<keyword evidence="13" id="KW-0999">Mitochondrion inner membrane</keyword>
<dbReference type="NCBIfam" id="TIGR01499">
    <property type="entry name" value="folC"/>
    <property type="match status" value="1"/>
</dbReference>
<evidence type="ECO:0000256" key="9">
    <source>
        <dbReference type="ARBA" id="ARBA00022563"/>
    </source>
</evidence>
<dbReference type="GeneTree" id="ENSGT00390000016526"/>
<dbReference type="GO" id="GO:0006730">
    <property type="term" value="P:one-carbon metabolic process"/>
    <property type="evidence" value="ECO:0007669"/>
    <property type="project" value="UniProtKB-KW"/>
</dbReference>
<evidence type="ECO:0000256" key="22">
    <source>
        <dbReference type="PIRSR" id="PIRSR038895-2"/>
    </source>
</evidence>
<feature type="binding site" evidence="22">
    <location>
        <position position="142"/>
    </location>
    <ligand>
        <name>Mg(2+)</name>
        <dbReference type="ChEBI" id="CHEBI:18420"/>
        <label>1</label>
    </ligand>
</feature>
<dbReference type="PANTHER" id="PTHR11136:SF5">
    <property type="entry name" value="FOLYLPOLYGLUTAMATE SYNTHASE, MITOCHONDRIAL"/>
    <property type="match status" value="1"/>
</dbReference>
<keyword evidence="17" id="KW-0496">Mitochondrion</keyword>
<evidence type="ECO:0000256" key="16">
    <source>
        <dbReference type="ARBA" id="ARBA00022946"/>
    </source>
</evidence>
<dbReference type="EC" id="6.3.2.17" evidence="20"/>
<comment type="cofactor">
    <cofactor evidence="20">
        <name>a monovalent cation</name>
        <dbReference type="ChEBI" id="CHEBI:60242"/>
    </cofactor>
    <text evidence="20">A monovalent cation.</text>
</comment>
<feature type="binding site" evidence="21">
    <location>
        <position position="382"/>
    </location>
    <ligand>
        <name>ATP</name>
        <dbReference type="ChEBI" id="CHEBI:30616"/>
    </ligand>
</feature>